<keyword evidence="3" id="KW-1185">Reference proteome</keyword>
<organism evidence="2 3">
    <name type="scientific">Pseudonocardia oroxyli</name>
    <dbReference type="NCBI Taxonomy" id="366584"/>
    <lineage>
        <taxon>Bacteria</taxon>
        <taxon>Bacillati</taxon>
        <taxon>Actinomycetota</taxon>
        <taxon>Actinomycetes</taxon>
        <taxon>Pseudonocardiales</taxon>
        <taxon>Pseudonocardiaceae</taxon>
        <taxon>Pseudonocardia</taxon>
    </lineage>
</organism>
<evidence type="ECO:0000256" key="1">
    <source>
        <dbReference type="SAM" id="MobiDB-lite"/>
    </source>
</evidence>
<gene>
    <name evidence="2" type="ORF">SAMN05216377_12097</name>
</gene>
<evidence type="ECO:0000313" key="2">
    <source>
        <dbReference type="EMBL" id="SDH22266.1"/>
    </source>
</evidence>
<dbReference type="EMBL" id="FNBE01000020">
    <property type="protein sequence ID" value="SDH22266.1"/>
    <property type="molecule type" value="Genomic_DNA"/>
</dbReference>
<dbReference type="Proteomes" id="UP000198967">
    <property type="component" value="Unassembled WGS sequence"/>
</dbReference>
<name>A0A1G8AND9_PSEOR</name>
<feature type="region of interest" description="Disordered" evidence="1">
    <location>
        <begin position="134"/>
        <end position="167"/>
    </location>
</feature>
<protein>
    <submittedName>
        <fullName evidence="2">Uncharacterized protein</fullName>
    </submittedName>
</protein>
<dbReference type="AlphaFoldDB" id="A0A1G8AND9"/>
<evidence type="ECO:0000313" key="3">
    <source>
        <dbReference type="Proteomes" id="UP000198967"/>
    </source>
</evidence>
<sequence length="182" mass="19244">MQALGDLEAAAVHAGAADSLAARHDRPSVAVLTRWFAAMRAARDSAPDAADRYRAAAAALRDRGMPGVEHGLLDLALTCLAVQRGEPVPEPVEPGPYAPWIGALRGGPTELPDPPPDQLQEALWVLAGRAGLAAGTMRSSRGRPRHSPRPSTRSRAPGSGMITVGAVAETLRDLRARDCRRR</sequence>
<accession>A0A1G8AND9</accession>
<dbReference type="STRING" id="366584.SAMN05216377_12097"/>
<reference evidence="2 3" key="1">
    <citation type="submission" date="2016-10" db="EMBL/GenBank/DDBJ databases">
        <authorList>
            <person name="de Groot N.N."/>
        </authorList>
    </citation>
    <scope>NUCLEOTIDE SEQUENCE [LARGE SCALE GENOMIC DNA]</scope>
    <source>
        <strain evidence="2 3">CGMCC 4.3143</strain>
    </source>
</reference>
<proteinExistence type="predicted"/>
<feature type="compositionally biased region" description="Low complexity" evidence="1">
    <location>
        <begin position="149"/>
        <end position="160"/>
    </location>
</feature>